<dbReference type="PANTHER" id="PTHR10024:SF234">
    <property type="entry name" value="SYNAPTOTAGMIN-15-RELATED"/>
    <property type="match status" value="1"/>
</dbReference>
<name>A0AAV2QBX6_MEGNR</name>
<dbReference type="GO" id="GO:0001786">
    <property type="term" value="F:phosphatidylserine binding"/>
    <property type="evidence" value="ECO:0007669"/>
    <property type="project" value="TreeGrafter"/>
</dbReference>
<dbReference type="GO" id="GO:0005509">
    <property type="term" value="F:calcium ion binding"/>
    <property type="evidence" value="ECO:0007669"/>
    <property type="project" value="TreeGrafter"/>
</dbReference>
<dbReference type="GO" id="GO:0000149">
    <property type="term" value="F:SNARE binding"/>
    <property type="evidence" value="ECO:0007669"/>
    <property type="project" value="TreeGrafter"/>
</dbReference>
<dbReference type="GO" id="GO:0005886">
    <property type="term" value="C:plasma membrane"/>
    <property type="evidence" value="ECO:0007669"/>
    <property type="project" value="TreeGrafter"/>
</dbReference>
<feature type="non-terminal residue" evidence="2">
    <location>
        <position position="466"/>
    </location>
</feature>
<dbReference type="GO" id="GO:0030276">
    <property type="term" value="F:clathrin binding"/>
    <property type="evidence" value="ECO:0007669"/>
    <property type="project" value="TreeGrafter"/>
</dbReference>
<evidence type="ECO:0000313" key="3">
    <source>
        <dbReference type="Proteomes" id="UP001497623"/>
    </source>
</evidence>
<evidence type="ECO:0000313" key="2">
    <source>
        <dbReference type="EMBL" id="CAL4074187.1"/>
    </source>
</evidence>
<dbReference type="GO" id="GO:0070382">
    <property type="term" value="C:exocytic vesicle"/>
    <property type="evidence" value="ECO:0007669"/>
    <property type="project" value="TreeGrafter"/>
</dbReference>
<dbReference type="PANTHER" id="PTHR10024">
    <property type="entry name" value="SYNAPTOTAGMIN"/>
    <property type="match status" value="1"/>
</dbReference>
<dbReference type="Gene3D" id="2.60.40.150">
    <property type="entry name" value="C2 domain"/>
    <property type="match status" value="1"/>
</dbReference>
<dbReference type="EMBL" id="CAXKWB010004564">
    <property type="protein sequence ID" value="CAL4074187.1"/>
    <property type="molecule type" value="Genomic_DNA"/>
</dbReference>
<evidence type="ECO:0000259" key="1">
    <source>
        <dbReference type="PROSITE" id="PS50004"/>
    </source>
</evidence>
<dbReference type="SMART" id="SM00239">
    <property type="entry name" value="C2"/>
    <property type="match status" value="1"/>
</dbReference>
<gene>
    <name evidence="2" type="ORF">MNOR_LOCUS9433</name>
</gene>
<dbReference type="SUPFAM" id="SSF49562">
    <property type="entry name" value="C2 domain (Calcium/lipid-binding domain, CaLB)"/>
    <property type="match status" value="2"/>
</dbReference>
<sequence>MLGTFGRRSKLITYRYKAVMFGSVSSPFLLAAGNFNLRQWSSNSTTLMEQAKSRLLWLHLVKEAHTSVTSTFTRNAQMTPKSEDLNGNELDPEKQCRGHVHLSCAKGKVAPIDGYNQMHGFISKTRARLAAKRPFAVCGVDYSGPHKSSTFRNSTRPIRGSISKNPTEPVRMVAHLAEIQGVINSRPLHRAIVPLHPKQETCEDELFKSDEFWINNLLAGGPSTSQASYLVHFVLTSDTKKILVRKNKLKYCNVILDRIFDIDIPLRNICERTLRISVSDGGRSKKHAIIGHILYPLAPLLHPQEQPPIAAVITRDLTRDEDGTEQQSDQGEILVSLTFNDTLHRLTLTVFQAKGVQVNDGETVSWAKVSLMNGRRVVKARKTVVVAASDQPQYNESFHFKPPQAMESVHISVQLHIASNPGSKGRLIGRVIIGSFMFARGRALNHWNQCLAAPKEPIQYWHSLTE</sequence>
<dbReference type="AlphaFoldDB" id="A0AAV2QBX6"/>
<keyword evidence="3" id="KW-1185">Reference proteome</keyword>
<dbReference type="Proteomes" id="UP001497623">
    <property type="component" value="Unassembled WGS sequence"/>
</dbReference>
<dbReference type="GO" id="GO:0005544">
    <property type="term" value="F:calcium-dependent phospholipid binding"/>
    <property type="evidence" value="ECO:0007669"/>
    <property type="project" value="TreeGrafter"/>
</dbReference>
<feature type="domain" description="C2" evidence="1">
    <location>
        <begin position="329"/>
        <end position="448"/>
    </location>
</feature>
<dbReference type="InterPro" id="IPR000008">
    <property type="entry name" value="C2_dom"/>
</dbReference>
<dbReference type="InterPro" id="IPR035892">
    <property type="entry name" value="C2_domain_sf"/>
</dbReference>
<comment type="caution">
    <text evidence="2">The sequence shown here is derived from an EMBL/GenBank/DDBJ whole genome shotgun (WGS) entry which is preliminary data.</text>
</comment>
<reference evidence="2 3" key="1">
    <citation type="submission" date="2024-05" db="EMBL/GenBank/DDBJ databases">
        <authorList>
            <person name="Wallberg A."/>
        </authorList>
    </citation>
    <scope>NUCLEOTIDE SEQUENCE [LARGE SCALE GENOMIC DNA]</scope>
</reference>
<accession>A0AAV2QBX6</accession>
<dbReference type="PROSITE" id="PS50004">
    <property type="entry name" value="C2"/>
    <property type="match status" value="1"/>
</dbReference>
<proteinExistence type="predicted"/>
<dbReference type="Pfam" id="PF00168">
    <property type="entry name" value="C2"/>
    <property type="match status" value="1"/>
</dbReference>
<protein>
    <recommendedName>
        <fullName evidence="1">C2 domain-containing protein</fullName>
    </recommendedName>
</protein>
<organism evidence="2 3">
    <name type="scientific">Meganyctiphanes norvegica</name>
    <name type="common">Northern krill</name>
    <name type="synonym">Thysanopoda norvegica</name>
    <dbReference type="NCBI Taxonomy" id="48144"/>
    <lineage>
        <taxon>Eukaryota</taxon>
        <taxon>Metazoa</taxon>
        <taxon>Ecdysozoa</taxon>
        <taxon>Arthropoda</taxon>
        <taxon>Crustacea</taxon>
        <taxon>Multicrustacea</taxon>
        <taxon>Malacostraca</taxon>
        <taxon>Eumalacostraca</taxon>
        <taxon>Eucarida</taxon>
        <taxon>Euphausiacea</taxon>
        <taxon>Euphausiidae</taxon>
        <taxon>Meganyctiphanes</taxon>
    </lineage>
</organism>
<dbReference type="GO" id="GO:0017156">
    <property type="term" value="P:calcium-ion regulated exocytosis"/>
    <property type="evidence" value="ECO:0007669"/>
    <property type="project" value="TreeGrafter"/>
</dbReference>